<gene>
    <name evidence="3" type="ORF">SAMN04489714_1263</name>
</gene>
<dbReference type="Proteomes" id="UP000198976">
    <property type="component" value="Chromosome I"/>
</dbReference>
<dbReference type="InterPro" id="IPR003876">
    <property type="entry name" value="Arg_deiminase"/>
</dbReference>
<evidence type="ECO:0000256" key="2">
    <source>
        <dbReference type="ARBA" id="ARBA00022801"/>
    </source>
</evidence>
<keyword evidence="2" id="KW-0378">Hydrolase</keyword>
<dbReference type="PANTHER" id="PTHR47271">
    <property type="entry name" value="ARGININE DEIMINASE"/>
    <property type="match status" value="1"/>
</dbReference>
<reference evidence="3 4" key="1">
    <citation type="submission" date="2016-10" db="EMBL/GenBank/DDBJ databases">
        <authorList>
            <person name="Varghese N."/>
            <person name="Submissions S."/>
        </authorList>
    </citation>
    <scope>NUCLEOTIDE SEQUENCE [LARGE SCALE GENOMIC DNA]</scope>
    <source>
        <strain evidence="3 4">DSM 9169</strain>
    </source>
</reference>
<dbReference type="NCBIfam" id="NF002381">
    <property type="entry name" value="PRK01388.1"/>
    <property type="match status" value="1"/>
</dbReference>
<dbReference type="PIRSF" id="PIRSF006356">
    <property type="entry name" value="Arg_deiminase"/>
    <property type="match status" value="1"/>
</dbReference>
<comment type="similarity">
    <text evidence="1">Belongs to the arginine deiminase family.</text>
</comment>
<dbReference type="EMBL" id="LT629792">
    <property type="protein sequence ID" value="SDT96284.1"/>
    <property type="molecule type" value="Genomic_DNA"/>
</dbReference>
<proteinExistence type="inferred from homology"/>
<name>A0ABY0V7W3_9ACTO</name>
<evidence type="ECO:0000313" key="3">
    <source>
        <dbReference type="EMBL" id="SDT96284.1"/>
    </source>
</evidence>
<protein>
    <submittedName>
        <fullName evidence="3">Arginine deiminase</fullName>
    </submittedName>
</protein>
<accession>A0ABY0V7W3</accession>
<keyword evidence="4" id="KW-1185">Reference proteome</keyword>
<sequence>MDVNPRVDSEIGRLREVIVHRPGQEVERLTPLNHAELLFDDLMDPGRARAEHDQFVEVMEGEGIEVHKLRTLLSQTLHHEQARQAVLDRTLNERRLGPVLTPALREWTADLSADRLTAMCVDGLTVDEWKSVSPVRSLVTRTLEDEDFLIRPLPNHLFTRDASAWIHGGVAVNSMSRLARERESLHYSVIYQYHPRFAPWDFHWWSRGTSGAIRSAEGGDALVVGDGIGVFGVSERTTPQGVERLAVKMFEAGHAHTVLAVVLPHVRTFMHLDTVLTQVDRDAFLLYPRLGDVRTMTLRPGPDGGAPIVEDMHYDLRRALEVLMGRSLRFISPDGTFSDVDREQWNDGFNALAIAPGKVITYDRSPLCNAALRRAGIDVIEIQGAELGRGRGGPRCMSCPVVRDPVDQD</sequence>
<dbReference type="Gene3D" id="3.75.10.10">
    <property type="entry name" value="L-arginine/glycine Amidinotransferase, Chain A"/>
    <property type="match status" value="1"/>
</dbReference>
<evidence type="ECO:0000313" key="4">
    <source>
        <dbReference type="Proteomes" id="UP000198976"/>
    </source>
</evidence>
<dbReference type="PANTHER" id="PTHR47271:SF2">
    <property type="entry name" value="ARGININE DEIMINASE"/>
    <property type="match status" value="1"/>
</dbReference>
<organism evidence="3 4">
    <name type="scientific">Schaalia radingae</name>
    <dbReference type="NCBI Taxonomy" id="131110"/>
    <lineage>
        <taxon>Bacteria</taxon>
        <taxon>Bacillati</taxon>
        <taxon>Actinomycetota</taxon>
        <taxon>Actinomycetes</taxon>
        <taxon>Actinomycetales</taxon>
        <taxon>Actinomycetaceae</taxon>
        <taxon>Schaalia</taxon>
    </lineage>
</organism>
<dbReference type="SUPFAM" id="SSF55909">
    <property type="entry name" value="Pentein"/>
    <property type="match status" value="1"/>
</dbReference>
<evidence type="ECO:0000256" key="1">
    <source>
        <dbReference type="ARBA" id="ARBA00010206"/>
    </source>
</evidence>
<dbReference type="Pfam" id="PF02274">
    <property type="entry name" value="ADI"/>
    <property type="match status" value="1"/>
</dbReference>
<dbReference type="RefSeq" id="WP_058236922.1">
    <property type="nucleotide sequence ID" value="NZ_LT629792.1"/>
</dbReference>
<dbReference type="PRINTS" id="PR01466">
    <property type="entry name" value="ARGDEIMINASE"/>
</dbReference>
<dbReference type="Gene3D" id="1.10.3930.10">
    <property type="entry name" value="Arginine deiminase"/>
    <property type="match status" value="1"/>
</dbReference>